<dbReference type="Proteomes" id="UP001164746">
    <property type="component" value="Chromosome 1"/>
</dbReference>
<sequence>MYVTVIIISSLLILKDAFCSQLCRSSLGVFPENDFNIHACGLCYNYMFPGLTYTLHLSFNSLALKTNLSYTVQPDINNTTSINSICATLSSDECERWLLCCKVSRECCTRQLKSRDANNTCPPTWDGYGCWDASAPGVTNQMSCPTFLQYPVQS</sequence>
<feature type="domain" description="G-protein coupled receptors family 2 profile 1" evidence="2">
    <location>
        <begin position="107"/>
        <end position="154"/>
    </location>
</feature>
<dbReference type="EMBL" id="CP111012">
    <property type="protein sequence ID" value="WAQ94807.1"/>
    <property type="molecule type" value="Genomic_DNA"/>
</dbReference>
<evidence type="ECO:0000313" key="4">
    <source>
        <dbReference type="Proteomes" id="UP001164746"/>
    </source>
</evidence>
<dbReference type="PROSITE" id="PS00649">
    <property type="entry name" value="G_PROTEIN_RECEP_F2_1"/>
    <property type="match status" value="1"/>
</dbReference>
<keyword evidence="4" id="KW-1185">Reference proteome</keyword>
<dbReference type="PROSITE" id="PS50227">
    <property type="entry name" value="G_PROTEIN_RECEP_F2_3"/>
    <property type="match status" value="1"/>
</dbReference>
<organism evidence="3 4">
    <name type="scientific">Mya arenaria</name>
    <name type="common">Soft-shell clam</name>
    <dbReference type="NCBI Taxonomy" id="6604"/>
    <lineage>
        <taxon>Eukaryota</taxon>
        <taxon>Metazoa</taxon>
        <taxon>Spiralia</taxon>
        <taxon>Lophotrochozoa</taxon>
        <taxon>Mollusca</taxon>
        <taxon>Bivalvia</taxon>
        <taxon>Autobranchia</taxon>
        <taxon>Heteroconchia</taxon>
        <taxon>Euheterodonta</taxon>
        <taxon>Imparidentia</taxon>
        <taxon>Neoheterodontei</taxon>
        <taxon>Myida</taxon>
        <taxon>Myoidea</taxon>
        <taxon>Myidae</taxon>
        <taxon>Mya</taxon>
    </lineage>
</organism>
<reference evidence="3" key="1">
    <citation type="submission" date="2022-11" db="EMBL/GenBank/DDBJ databases">
        <title>Centuries of genome instability and evolution in soft-shell clam transmissible cancer (bioRxiv).</title>
        <authorList>
            <person name="Hart S.F.M."/>
            <person name="Yonemitsu M.A."/>
            <person name="Giersch R.M."/>
            <person name="Beal B.F."/>
            <person name="Arriagada G."/>
            <person name="Davis B.W."/>
            <person name="Ostrander E.A."/>
            <person name="Goff S.P."/>
            <person name="Metzger M.J."/>
        </authorList>
    </citation>
    <scope>NUCLEOTIDE SEQUENCE</scope>
    <source>
        <strain evidence="3">MELC-2E11</strain>
        <tissue evidence="3">Siphon/mantle</tissue>
    </source>
</reference>
<protein>
    <recommendedName>
        <fullName evidence="2">G-protein coupled receptors family 2 profile 1 domain-containing protein</fullName>
    </recommendedName>
</protein>
<gene>
    <name evidence="3" type="ORF">MAR_007278</name>
</gene>
<dbReference type="Pfam" id="PF02793">
    <property type="entry name" value="HRM"/>
    <property type="match status" value="1"/>
</dbReference>
<dbReference type="Gene3D" id="4.10.1240.10">
    <property type="entry name" value="GPCR, family 2, extracellular hormone receptor domain"/>
    <property type="match status" value="1"/>
</dbReference>
<feature type="chain" id="PRO_5045386800" description="G-protein coupled receptors family 2 profile 1 domain-containing protein" evidence="1">
    <location>
        <begin position="20"/>
        <end position="154"/>
    </location>
</feature>
<dbReference type="SUPFAM" id="SSF111418">
    <property type="entry name" value="Hormone receptor domain"/>
    <property type="match status" value="1"/>
</dbReference>
<name>A0ABY7DAW5_MYAAR</name>
<evidence type="ECO:0000313" key="3">
    <source>
        <dbReference type="EMBL" id="WAQ94807.1"/>
    </source>
</evidence>
<proteinExistence type="predicted"/>
<dbReference type="InterPro" id="IPR017983">
    <property type="entry name" value="GPCR_2_secretin-like_CS"/>
</dbReference>
<accession>A0ABY7DAW5</accession>
<dbReference type="InterPro" id="IPR001879">
    <property type="entry name" value="GPCR_2_extracellular_dom"/>
</dbReference>
<evidence type="ECO:0000259" key="2">
    <source>
        <dbReference type="PROSITE" id="PS50227"/>
    </source>
</evidence>
<feature type="non-terminal residue" evidence="3">
    <location>
        <position position="154"/>
    </location>
</feature>
<keyword evidence="1" id="KW-0732">Signal</keyword>
<dbReference type="InterPro" id="IPR036445">
    <property type="entry name" value="GPCR_2_extracell_dom_sf"/>
</dbReference>
<evidence type="ECO:0000256" key="1">
    <source>
        <dbReference type="SAM" id="SignalP"/>
    </source>
</evidence>
<feature type="signal peptide" evidence="1">
    <location>
        <begin position="1"/>
        <end position="19"/>
    </location>
</feature>